<evidence type="ECO:0000259" key="15">
    <source>
        <dbReference type="PROSITE" id="PS52039"/>
    </source>
</evidence>
<keyword evidence="6" id="KW-0863">Zinc-finger</keyword>
<dbReference type="InterPro" id="IPR003602">
    <property type="entry name" value="Topo_IA_DNA-bd_dom"/>
</dbReference>
<dbReference type="Pfam" id="PF01131">
    <property type="entry name" value="Topoisom_bac"/>
    <property type="match status" value="1"/>
</dbReference>
<dbReference type="NCBIfam" id="TIGR01057">
    <property type="entry name" value="topA_arch"/>
    <property type="match status" value="1"/>
</dbReference>
<organism evidence="16 17">
    <name type="scientific">Methanohalarchaeum thermophilum</name>
    <dbReference type="NCBI Taxonomy" id="1903181"/>
    <lineage>
        <taxon>Archaea</taxon>
        <taxon>Methanobacteriati</taxon>
        <taxon>Methanobacteriota</taxon>
        <taxon>Methanonatronarchaeia</taxon>
        <taxon>Methanonatronarchaeales</taxon>
        <taxon>Methanonatronarchaeaceae</taxon>
        <taxon>Candidatus Methanohalarchaeum</taxon>
    </lineage>
</organism>
<dbReference type="GO" id="GO:0006281">
    <property type="term" value="P:DNA repair"/>
    <property type="evidence" value="ECO:0007669"/>
    <property type="project" value="TreeGrafter"/>
</dbReference>
<dbReference type="InterPro" id="IPR000380">
    <property type="entry name" value="Topo_IA"/>
</dbReference>
<dbReference type="InterPro" id="IPR013825">
    <property type="entry name" value="Topo_IA_cen_sub2"/>
</dbReference>
<dbReference type="PRINTS" id="PR00417">
    <property type="entry name" value="PRTPISMRASEI"/>
</dbReference>
<dbReference type="PANTHER" id="PTHR11390:SF26">
    <property type="entry name" value="DNA TOPOISOMERASE 1"/>
    <property type="match status" value="1"/>
</dbReference>
<dbReference type="SMART" id="SM00493">
    <property type="entry name" value="TOPRIM"/>
    <property type="match status" value="1"/>
</dbReference>
<evidence type="ECO:0000313" key="16">
    <source>
        <dbReference type="EMBL" id="OKY78602.1"/>
    </source>
</evidence>
<dbReference type="SUPFAM" id="SSF57783">
    <property type="entry name" value="Zinc beta-ribbon"/>
    <property type="match status" value="1"/>
</dbReference>
<evidence type="ECO:0000256" key="2">
    <source>
        <dbReference type="ARBA" id="ARBA00001946"/>
    </source>
</evidence>
<dbReference type="InterPro" id="IPR003601">
    <property type="entry name" value="Topo_IA_2"/>
</dbReference>
<keyword evidence="10 12" id="KW-0238">DNA-binding</keyword>
<dbReference type="CDD" id="cd03362">
    <property type="entry name" value="TOPRIM_TopoIA_TopoIII"/>
    <property type="match status" value="1"/>
</dbReference>
<dbReference type="Gene3D" id="3.40.50.140">
    <property type="match status" value="1"/>
</dbReference>
<dbReference type="EMBL" id="MSDW01000001">
    <property type="protein sequence ID" value="OKY78602.1"/>
    <property type="molecule type" value="Genomic_DNA"/>
</dbReference>
<evidence type="ECO:0000256" key="13">
    <source>
        <dbReference type="SAM" id="MobiDB-lite"/>
    </source>
</evidence>
<comment type="similarity">
    <text evidence="3 12">Belongs to the type IA topoisomerase family.</text>
</comment>
<evidence type="ECO:0000256" key="11">
    <source>
        <dbReference type="ARBA" id="ARBA00023235"/>
    </source>
</evidence>
<evidence type="ECO:0000256" key="9">
    <source>
        <dbReference type="ARBA" id="ARBA00023029"/>
    </source>
</evidence>
<dbReference type="InterPro" id="IPR013824">
    <property type="entry name" value="Topo_IA_cen_sub1"/>
</dbReference>
<feature type="site" description="Interaction with DNA" evidence="12">
    <location>
        <position position="165"/>
    </location>
</feature>
<dbReference type="GO" id="GO:0005694">
    <property type="term" value="C:chromosome"/>
    <property type="evidence" value="ECO:0007669"/>
    <property type="project" value="InterPro"/>
</dbReference>
<dbReference type="InterPro" id="IPR023405">
    <property type="entry name" value="Topo_IA_core_domain"/>
</dbReference>
<comment type="function">
    <text evidence="12">Releases the supercoiling and torsional tension of DNA, which is introduced during the DNA replication and transcription, by transiently cleaving and rejoining one strand of the DNA duplex. Introduces a single-strand break via transesterification at a target site in duplex DNA. The scissile phosphodiester is attacked by the catalytic tyrosine of the enzyme, resulting in the formation of a DNA-(5'-phosphotyrosyl)-enzyme intermediate and the expulsion of a 3'-OH DNA strand. The free DNA strand then undergoes passage around the unbroken strand, thus removing DNA supercoils. Finally, in the religation step, the DNA 3'-OH attacks the covalent intermediate to expel the active-site tyrosine and restore the DNA phosphodiester backbone.</text>
</comment>
<keyword evidence="4" id="KW-0479">Metal-binding</keyword>
<dbReference type="SUPFAM" id="SSF56712">
    <property type="entry name" value="Prokaryotic type I DNA topoisomerase"/>
    <property type="match status" value="1"/>
</dbReference>
<dbReference type="Gene3D" id="2.70.20.10">
    <property type="entry name" value="Topoisomerase I, domain 3"/>
    <property type="match status" value="1"/>
</dbReference>
<feature type="domain" description="Toprim" evidence="14">
    <location>
        <begin position="2"/>
        <end position="139"/>
    </location>
</feature>
<dbReference type="InterPro" id="IPR028612">
    <property type="entry name" value="Topoisom_1_IA"/>
</dbReference>
<dbReference type="InterPro" id="IPR034144">
    <property type="entry name" value="TOPRIM_TopoIII"/>
</dbReference>
<dbReference type="FunFam" id="1.10.290.10:FF:000003">
    <property type="entry name" value="DNA topoisomerase"/>
    <property type="match status" value="1"/>
</dbReference>
<evidence type="ECO:0000256" key="7">
    <source>
        <dbReference type="ARBA" id="ARBA00022833"/>
    </source>
</evidence>
<feature type="site" description="Interaction with DNA" evidence="12">
    <location>
        <position position="169"/>
    </location>
</feature>
<feature type="site" description="Interaction with DNA" evidence="12">
    <location>
        <position position="499"/>
    </location>
</feature>
<evidence type="ECO:0000256" key="6">
    <source>
        <dbReference type="ARBA" id="ARBA00022771"/>
    </source>
</evidence>
<feature type="site" description="Interaction with DNA" evidence="12">
    <location>
        <position position="53"/>
    </location>
</feature>
<evidence type="ECO:0000256" key="1">
    <source>
        <dbReference type="ARBA" id="ARBA00000213"/>
    </source>
</evidence>
<dbReference type="NCBIfam" id="NF005555">
    <property type="entry name" value="PRK07220.1"/>
    <property type="match status" value="1"/>
</dbReference>
<feature type="compositionally biased region" description="Basic and acidic residues" evidence="13">
    <location>
        <begin position="353"/>
        <end position="365"/>
    </location>
</feature>
<dbReference type="PROSITE" id="PS50880">
    <property type="entry name" value="TOPRIM"/>
    <property type="match status" value="1"/>
</dbReference>
<sequence length="676" mass="77791">MKKLIIAEKDNTAKRIAEILSEGDFEKETKNKLSVYSFNGSQDQVKVMGLRGHIMKLDFIEKYSDWQETNPDDLIDAEIKKDPLYKNIYDRIKEESKDSDKVIIATDYDREGELIGKDAYDIVNEVNGSDIRRARFSALTKDEIDEAFDNLGTLDFNLSDSGEARQIIDLIWGASLTRFISLNSMRFGNNFLSVGRVQTPTLAIIVDKEKEIEQFDPTPYWEIYAKFDEENEFEAKHIEDRFWDKEKAEKAIDQVTKKATVKESETKKKYESPPIPFNTTQFLRASSSIGLSPSASMSIAETLYTEGYISYPRTDNTVYPDSLDFNEKLDMLSSVSELNDLANSLLGKEKYSPTKGDKFSTDHPPIHPTSPVKKDKLSKKEWKVYELIARRFMATLADKAVKRKIKLKIESNGEVFKTTGKKYIKLGWRRYYPYYKKKERELPALEEGKTIKVIEKDLHEKETKPPRRIGTNRLISKMEDLNLGTKATRHNILSKLYSRNYIHGDPPKPTKTAETVIETLEEYAEHITKPKMTAELEEEMEKIKEGKVNKDLVVDDSRKMLKKVFKELKENKDLISESMRKGLREDKIIGKCPECGEDLIIRRSKKGSRFVGCTGYPDCEFSLPLPKKGTLIKTKQICEDHGLNKLKVSKNNSSPWFLGCPQCNYEEWKKSEATST</sequence>
<dbReference type="GO" id="GO:0008270">
    <property type="term" value="F:zinc ion binding"/>
    <property type="evidence" value="ECO:0007669"/>
    <property type="project" value="UniProtKB-KW"/>
</dbReference>
<dbReference type="InterPro" id="IPR023406">
    <property type="entry name" value="Topo_IA_AS"/>
</dbReference>
<keyword evidence="7" id="KW-0862">Zinc</keyword>
<evidence type="ECO:0000256" key="10">
    <source>
        <dbReference type="ARBA" id="ARBA00023125"/>
    </source>
</evidence>
<keyword evidence="5" id="KW-0677">Repeat</keyword>
<dbReference type="InterPro" id="IPR006171">
    <property type="entry name" value="TOPRIM_dom"/>
</dbReference>
<dbReference type="HAMAP" id="MF_00952">
    <property type="entry name" value="Topoisom_1_prok"/>
    <property type="match status" value="1"/>
</dbReference>
<dbReference type="SMART" id="SM00436">
    <property type="entry name" value="TOP1Bc"/>
    <property type="match status" value="1"/>
</dbReference>
<dbReference type="Gene3D" id="3.30.65.10">
    <property type="entry name" value="Bacterial Topoisomerase I, domain 1"/>
    <property type="match status" value="1"/>
</dbReference>
<dbReference type="GO" id="GO:0003677">
    <property type="term" value="F:DNA binding"/>
    <property type="evidence" value="ECO:0007669"/>
    <property type="project" value="UniProtKB-KW"/>
</dbReference>
<evidence type="ECO:0000256" key="12">
    <source>
        <dbReference type="HAMAP-Rule" id="MF_00952"/>
    </source>
</evidence>
<comment type="cofactor">
    <cofactor evidence="2">
        <name>Mg(2+)</name>
        <dbReference type="ChEBI" id="CHEBI:18420"/>
    </cofactor>
</comment>
<feature type="site" description="Interaction with DNA" evidence="12">
    <location>
        <position position="313"/>
    </location>
</feature>
<reference evidence="16" key="1">
    <citation type="submission" date="2016-12" db="EMBL/GenBank/DDBJ databases">
        <title>Discovery of methanogenic haloarchaea.</title>
        <authorList>
            <person name="Sorokin D.Y."/>
            <person name="Makarova K.S."/>
            <person name="Abbas B."/>
            <person name="Ferrer M."/>
            <person name="Golyshin P.N."/>
        </authorList>
    </citation>
    <scope>NUCLEOTIDE SEQUENCE [LARGE SCALE GENOMIC DNA]</scope>
    <source>
        <strain evidence="16">HMET1</strain>
    </source>
</reference>
<evidence type="ECO:0000259" key="14">
    <source>
        <dbReference type="PROSITE" id="PS50880"/>
    </source>
</evidence>
<evidence type="ECO:0000256" key="5">
    <source>
        <dbReference type="ARBA" id="ARBA00022737"/>
    </source>
</evidence>
<feature type="region of interest" description="Interaction with DNA" evidence="12">
    <location>
        <begin position="193"/>
        <end position="198"/>
    </location>
</feature>
<dbReference type="Gene3D" id="1.10.290.10">
    <property type="entry name" value="Topoisomerase I, domain 4"/>
    <property type="match status" value="1"/>
</dbReference>
<accession>A0A1Q6DWB7</accession>
<dbReference type="Gene3D" id="1.10.460.10">
    <property type="entry name" value="Topoisomerase I, domain 2"/>
    <property type="match status" value="1"/>
</dbReference>
<name>A0A1Q6DWB7_METT1</name>
<feature type="region of interest" description="Disordered" evidence="13">
    <location>
        <begin position="353"/>
        <end position="373"/>
    </location>
</feature>
<dbReference type="PROSITE" id="PS00396">
    <property type="entry name" value="TOPO_IA_1"/>
    <property type="match status" value="1"/>
</dbReference>
<dbReference type="InterPro" id="IPR013826">
    <property type="entry name" value="Topo_IA_cen_sub3"/>
</dbReference>
<comment type="subunit">
    <text evidence="12">Monomer.</text>
</comment>
<dbReference type="PROSITE" id="PS52039">
    <property type="entry name" value="TOPO_IA_2"/>
    <property type="match status" value="1"/>
</dbReference>
<keyword evidence="8" id="KW-0460">Magnesium</keyword>
<dbReference type="InterPro" id="IPR005739">
    <property type="entry name" value="TopoI_arch"/>
</dbReference>
<dbReference type="Pfam" id="PF01396">
    <property type="entry name" value="Zn_ribbon_Top1"/>
    <property type="match status" value="1"/>
</dbReference>
<proteinExistence type="inferred from homology"/>
<keyword evidence="11 12" id="KW-0413">Isomerase</keyword>
<dbReference type="Pfam" id="PF01751">
    <property type="entry name" value="Toprim"/>
    <property type="match status" value="1"/>
</dbReference>
<keyword evidence="17" id="KW-1185">Reference proteome</keyword>
<gene>
    <name evidence="12" type="primary">topA</name>
    <name evidence="16" type="ORF">BTN85_1099</name>
</gene>
<comment type="catalytic activity">
    <reaction evidence="1 12">
        <text>ATP-independent breakage of single-stranded DNA, followed by passage and rejoining.</text>
        <dbReference type="EC" id="5.6.2.1"/>
    </reaction>
</comment>
<evidence type="ECO:0000256" key="8">
    <source>
        <dbReference type="ARBA" id="ARBA00022842"/>
    </source>
</evidence>
<comment type="caution">
    <text evidence="16">The sequence shown here is derived from an EMBL/GenBank/DDBJ whole genome shotgun (WGS) entry which is preliminary data.</text>
</comment>
<dbReference type="AlphaFoldDB" id="A0A1Q6DWB7"/>
<dbReference type="GO" id="GO:0006265">
    <property type="term" value="P:DNA topological change"/>
    <property type="evidence" value="ECO:0007669"/>
    <property type="project" value="UniProtKB-UniRule"/>
</dbReference>
<dbReference type="GO" id="GO:0003917">
    <property type="term" value="F:DNA topoisomerase type I (single strand cut, ATP-independent) activity"/>
    <property type="evidence" value="ECO:0007669"/>
    <property type="project" value="UniProtKB-UniRule"/>
</dbReference>
<dbReference type="EC" id="5.6.2.1" evidence="12"/>
<dbReference type="InterPro" id="IPR013497">
    <property type="entry name" value="Topo_IA_cen"/>
</dbReference>
<comment type="caution">
    <text evidence="12">Lacks conserved residue(s) required for the propagation of feature annotation.</text>
</comment>
<protein>
    <recommendedName>
        <fullName evidence="12">DNA topoisomerase 1</fullName>
        <ecNumber evidence="12">5.6.2.1</ecNumber>
    </recommendedName>
    <alternativeName>
        <fullName evidence="12">DNA topoisomerase I</fullName>
    </alternativeName>
</protein>
<evidence type="ECO:0000256" key="3">
    <source>
        <dbReference type="ARBA" id="ARBA00009446"/>
    </source>
</evidence>
<dbReference type="FunCoup" id="A0A1Q6DWB7">
    <property type="interactions" value="120"/>
</dbReference>
<dbReference type="STRING" id="1903181.BTN85_1099"/>
<dbReference type="PANTHER" id="PTHR11390">
    <property type="entry name" value="PROKARYOTIC DNA TOPOISOMERASE"/>
    <property type="match status" value="1"/>
</dbReference>
<feature type="domain" description="Topo IA-type catalytic" evidence="15">
    <location>
        <begin position="155"/>
        <end position="565"/>
    </location>
</feature>
<dbReference type="CDD" id="cd00186">
    <property type="entry name" value="TOP1Ac"/>
    <property type="match status" value="1"/>
</dbReference>
<feature type="active site" description="O-(5'-phospho-DNA)-tyrosine intermediate" evidence="12">
    <location>
        <position position="311"/>
    </location>
</feature>
<dbReference type="Proteomes" id="UP000185744">
    <property type="component" value="Unassembled WGS sequence"/>
</dbReference>
<dbReference type="SMART" id="SM00437">
    <property type="entry name" value="TOP1Ac"/>
    <property type="match status" value="1"/>
</dbReference>
<evidence type="ECO:0000256" key="4">
    <source>
        <dbReference type="ARBA" id="ARBA00022723"/>
    </source>
</evidence>
<dbReference type="GO" id="GO:0006310">
    <property type="term" value="P:DNA recombination"/>
    <property type="evidence" value="ECO:0007669"/>
    <property type="project" value="TreeGrafter"/>
</dbReference>
<dbReference type="InParanoid" id="A0A1Q6DWB7"/>
<dbReference type="InterPro" id="IPR013498">
    <property type="entry name" value="Topo_IA_Znf"/>
</dbReference>
<keyword evidence="9 12" id="KW-0799">Topoisomerase</keyword>
<evidence type="ECO:0000313" key="17">
    <source>
        <dbReference type="Proteomes" id="UP000185744"/>
    </source>
</evidence>